<name>A0A9D1DWY2_9FIRM</name>
<dbReference type="GO" id="GO:0046872">
    <property type="term" value="F:metal ion binding"/>
    <property type="evidence" value="ECO:0007669"/>
    <property type="project" value="UniProtKB-KW"/>
</dbReference>
<dbReference type="CDD" id="cd16150">
    <property type="entry name" value="sulfatase_like"/>
    <property type="match status" value="1"/>
</dbReference>
<feature type="domain" description="Sulfatase N-terminal" evidence="3">
    <location>
        <begin position="6"/>
        <end position="350"/>
    </location>
</feature>
<dbReference type="InterPro" id="IPR017850">
    <property type="entry name" value="Alkaline_phosphatase_core_sf"/>
</dbReference>
<proteinExistence type="predicted"/>
<evidence type="ECO:0000256" key="2">
    <source>
        <dbReference type="ARBA" id="ARBA00022801"/>
    </source>
</evidence>
<dbReference type="InterPro" id="IPR000917">
    <property type="entry name" value="Sulfatase_N"/>
</dbReference>
<dbReference type="AlphaFoldDB" id="A0A9D1DWY2"/>
<reference evidence="4" key="2">
    <citation type="journal article" date="2021" name="PeerJ">
        <title>Extensive microbial diversity within the chicken gut microbiome revealed by metagenomics and culture.</title>
        <authorList>
            <person name="Gilroy R."/>
            <person name="Ravi A."/>
            <person name="Getino M."/>
            <person name="Pursley I."/>
            <person name="Horton D.L."/>
            <person name="Alikhan N.F."/>
            <person name="Baker D."/>
            <person name="Gharbi K."/>
            <person name="Hall N."/>
            <person name="Watson M."/>
            <person name="Adriaenssens E.M."/>
            <person name="Foster-Nyarko E."/>
            <person name="Jarju S."/>
            <person name="Secka A."/>
            <person name="Antonio M."/>
            <person name="Oren A."/>
            <person name="Chaudhuri R.R."/>
            <person name="La Ragione R."/>
            <person name="Hildebrand F."/>
            <person name="Pallen M.J."/>
        </authorList>
    </citation>
    <scope>NUCLEOTIDE SEQUENCE</scope>
    <source>
        <strain evidence="4">CHK189-12415</strain>
    </source>
</reference>
<evidence type="ECO:0000313" key="4">
    <source>
        <dbReference type="EMBL" id="HIR60521.1"/>
    </source>
</evidence>
<evidence type="ECO:0000256" key="1">
    <source>
        <dbReference type="ARBA" id="ARBA00022723"/>
    </source>
</evidence>
<dbReference type="PANTHER" id="PTHR45953:SF1">
    <property type="entry name" value="IDURONATE 2-SULFATASE"/>
    <property type="match status" value="1"/>
</dbReference>
<dbReference type="GO" id="GO:0005737">
    <property type="term" value="C:cytoplasm"/>
    <property type="evidence" value="ECO:0007669"/>
    <property type="project" value="TreeGrafter"/>
</dbReference>
<organism evidence="4 5">
    <name type="scientific">Candidatus Faecivivens stercoravium</name>
    <dbReference type="NCBI Taxonomy" id="2840803"/>
    <lineage>
        <taxon>Bacteria</taxon>
        <taxon>Bacillati</taxon>
        <taxon>Bacillota</taxon>
        <taxon>Clostridia</taxon>
        <taxon>Eubacteriales</taxon>
        <taxon>Oscillospiraceae</taxon>
        <taxon>Oscillospiraceae incertae sedis</taxon>
        <taxon>Candidatus Faecivivens</taxon>
    </lineage>
</organism>
<protein>
    <submittedName>
        <fullName evidence="4">Sulfatase-like hydrolase/transferase</fullName>
    </submittedName>
</protein>
<dbReference type="GO" id="GO:0004423">
    <property type="term" value="F:iduronate-2-sulfatase activity"/>
    <property type="evidence" value="ECO:0007669"/>
    <property type="project" value="TreeGrafter"/>
</dbReference>
<evidence type="ECO:0000313" key="5">
    <source>
        <dbReference type="Proteomes" id="UP000824241"/>
    </source>
</evidence>
<comment type="caution">
    <text evidence="4">The sequence shown here is derived from an EMBL/GenBank/DDBJ whole genome shotgun (WGS) entry which is preliminary data.</text>
</comment>
<dbReference type="SUPFAM" id="SSF53649">
    <property type="entry name" value="Alkaline phosphatase-like"/>
    <property type="match status" value="1"/>
</dbReference>
<dbReference type="Proteomes" id="UP000824241">
    <property type="component" value="Unassembled WGS sequence"/>
</dbReference>
<reference evidence="4" key="1">
    <citation type="submission" date="2020-10" db="EMBL/GenBank/DDBJ databases">
        <authorList>
            <person name="Gilroy R."/>
        </authorList>
    </citation>
    <scope>NUCLEOTIDE SEQUENCE</scope>
    <source>
        <strain evidence="4">CHK189-12415</strain>
    </source>
</reference>
<keyword evidence="1" id="KW-0479">Metal-binding</keyword>
<dbReference type="Gene3D" id="3.40.720.10">
    <property type="entry name" value="Alkaline Phosphatase, subunit A"/>
    <property type="match status" value="1"/>
</dbReference>
<dbReference type="PANTHER" id="PTHR45953">
    <property type="entry name" value="IDURONATE 2-SULFATASE"/>
    <property type="match status" value="1"/>
</dbReference>
<dbReference type="Pfam" id="PF00884">
    <property type="entry name" value="Sulfatase"/>
    <property type="match status" value="1"/>
</dbReference>
<keyword evidence="2 4" id="KW-0378">Hydrolase</keyword>
<sequence>MARQPDIIIFNPDQMRADALAHLGNPASLTPVLDRFQREDAVSFRNAFCQNPVCVPSRCSFATGLYPHTRGHRTMAHLLHEDESSIFSELKDAGYDVWMNARNDLVAGQVKGLCERHASEIFYGGDVPPAPGPVKENPRGQRGDKDFYSFYRGELKTDENGLNYSSDDAAVDAAARHILEAGDQPVCIFLGLMFPHPPYQVEEPYFSAIDRAKLRRRAKALPDGQRAIIEGMIRQNMVGLEQYTEEDWDELRAVYLGMCMKVDAQFGRILDALKKSGRYDNAAIFFFSDHGDYTGDYGLPEKNQNVFPHCLVNVPLLVKPPKGVECDPGISDSLVELVDFYATAMDFAGVKPDHTQFGRTLRPVLADRSAHFRDYVFSEGGRNAGESHCDEYHNAHKHGENVNGEYWPRQKAMSDDAAHCKGTMAFDGRYKLVYRAHGQMEFFDLERDPLEEHNLYTDGQYAAKILELQGAMLAWYQDTCDIVPFKADARWSGEMFWQKVKNIVPPERAGEMRALIDGGADITEVMAAAARFRKG</sequence>
<dbReference type="EMBL" id="DVHA01000099">
    <property type="protein sequence ID" value="HIR60521.1"/>
    <property type="molecule type" value="Genomic_DNA"/>
</dbReference>
<accession>A0A9D1DWY2</accession>
<evidence type="ECO:0000259" key="3">
    <source>
        <dbReference type="Pfam" id="PF00884"/>
    </source>
</evidence>
<gene>
    <name evidence="4" type="ORF">IAB37_02970</name>
</gene>